<dbReference type="Pfam" id="PF03478">
    <property type="entry name" value="Beta-prop_KIB1-4"/>
    <property type="match status" value="1"/>
</dbReference>
<dbReference type="Pfam" id="PF08240">
    <property type="entry name" value="ADH_N"/>
    <property type="match status" value="1"/>
</dbReference>
<dbReference type="CDD" id="cd05285">
    <property type="entry name" value="sorbitol_DH"/>
    <property type="match status" value="1"/>
</dbReference>
<dbReference type="InterPro" id="IPR002328">
    <property type="entry name" value="ADH_Zn_CS"/>
</dbReference>
<name>A0A834LPF2_RHOSS</name>
<feature type="domain" description="Enoyl reductase (ER)" evidence="8">
    <location>
        <begin position="376"/>
        <end position="716"/>
    </location>
</feature>
<dbReference type="PROSITE" id="PS00059">
    <property type="entry name" value="ADH_ZINC"/>
    <property type="match status" value="1"/>
</dbReference>
<comment type="caution">
    <text evidence="9">The sequence shown here is derived from an EMBL/GenBank/DDBJ whole genome shotgun (WGS) entry which is preliminary data.</text>
</comment>
<gene>
    <name evidence="9" type="ORF">RHSIM_Rhsim03G0175900</name>
</gene>
<dbReference type="InterPro" id="IPR013154">
    <property type="entry name" value="ADH-like_N"/>
</dbReference>
<keyword evidence="6" id="KW-0520">NAD</keyword>
<organism evidence="9 10">
    <name type="scientific">Rhododendron simsii</name>
    <name type="common">Sims's rhododendron</name>
    <dbReference type="NCBI Taxonomy" id="118357"/>
    <lineage>
        <taxon>Eukaryota</taxon>
        <taxon>Viridiplantae</taxon>
        <taxon>Streptophyta</taxon>
        <taxon>Embryophyta</taxon>
        <taxon>Tracheophyta</taxon>
        <taxon>Spermatophyta</taxon>
        <taxon>Magnoliopsida</taxon>
        <taxon>eudicotyledons</taxon>
        <taxon>Gunneridae</taxon>
        <taxon>Pentapetalae</taxon>
        <taxon>asterids</taxon>
        <taxon>Ericales</taxon>
        <taxon>Ericaceae</taxon>
        <taxon>Ericoideae</taxon>
        <taxon>Rhodoreae</taxon>
        <taxon>Rhododendron</taxon>
    </lineage>
</organism>
<evidence type="ECO:0000259" key="8">
    <source>
        <dbReference type="SMART" id="SM00829"/>
    </source>
</evidence>
<dbReference type="OrthoDB" id="1519185at2759"/>
<keyword evidence="3 7" id="KW-0479">Metal-binding</keyword>
<proteinExistence type="inferred from homology"/>
<protein>
    <recommendedName>
        <fullName evidence="8">Enoyl reductase (ER) domain-containing protein</fullName>
    </recommendedName>
</protein>
<evidence type="ECO:0000256" key="4">
    <source>
        <dbReference type="ARBA" id="ARBA00022833"/>
    </source>
</evidence>
<sequence length="718" mass="79367">MHTILVCCGSYMADASPDSPDWASLPAHLLDTIVEKLIYLSYVIRFSIVCKLWLYSATIDNQRKQQHRALLARKQIPMLMVPFSDPKDNNSDGEGQEKRGLYSITCCKLYDFQLSLSYRKRCCGSSHGWLATVEDNYAITLINPFSGVSPITLPPLMQVDTYTDFSEMEYDIVKVVLSADPYMAPDSYQVAAIYSIFSLVALIKSDDAAWTYISKEQLRLASDVIYYESQFHVIDEWCGLTKIKSFSGIDHSIELEAIIKPDLTLRTIQSSYLVESSTGELLNVVHYLEQKDEIDQYVTWYFKVYKLSHSSEQPHPTWVEIESIGGDALFLGDNYSFSLLASQFPGCWPNSIYFTDDFITVEPIKPLGPRDMGIFNLVDKSFRMHYTHDPSHNGAHDVRVRIKSVGICGSDVHYYKHMSCGDYHVKEPMVIGHECAGIIEEVGTEVKSLLPGDRVALEPGIGCWHCNPCKEGRYNLCHDMKFFATPPIHGSLADQIVHPASLCFKLPDNLTLEEGAMCEPLSVGVYACRRANVSPETTVLILGAGPIGLVTLLAARAFGAPKVVVVDVDDHRLSVAKELGAAAVVKVSSDIQVVDKEVEEIKNAMGGAVDVTVDCCGMSKTVSTALAATASGGKVCVVGMAHCQMSVPLTPAAAREVDVVGVFRYRNTWPLCIEFLSSGKIDVKPLITHRFGFTQEEVEAAFETSARGGSAIKVMFNL</sequence>
<evidence type="ECO:0000313" key="10">
    <source>
        <dbReference type="Proteomes" id="UP000626092"/>
    </source>
</evidence>
<dbReference type="Pfam" id="PF00107">
    <property type="entry name" value="ADH_zinc_N"/>
    <property type="match status" value="1"/>
</dbReference>
<dbReference type="SMART" id="SM00829">
    <property type="entry name" value="PKS_ER"/>
    <property type="match status" value="1"/>
</dbReference>
<evidence type="ECO:0000256" key="5">
    <source>
        <dbReference type="ARBA" id="ARBA00023002"/>
    </source>
</evidence>
<dbReference type="InterPro" id="IPR020843">
    <property type="entry name" value="ER"/>
</dbReference>
<keyword evidence="4 7" id="KW-0862">Zinc</keyword>
<evidence type="ECO:0000256" key="6">
    <source>
        <dbReference type="ARBA" id="ARBA00023027"/>
    </source>
</evidence>
<dbReference type="AlphaFoldDB" id="A0A834LPF2"/>
<dbReference type="FunFam" id="3.40.50.720:FF:000068">
    <property type="entry name" value="Sorbitol dehydrogenase"/>
    <property type="match status" value="1"/>
</dbReference>
<dbReference type="Gene3D" id="3.90.180.10">
    <property type="entry name" value="Medium-chain alcohol dehydrogenases, catalytic domain"/>
    <property type="match status" value="1"/>
</dbReference>
<keyword evidence="10" id="KW-1185">Reference proteome</keyword>
<dbReference type="InterPro" id="IPR045306">
    <property type="entry name" value="SDH-like"/>
</dbReference>
<reference evidence="9" key="1">
    <citation type="submission" date="2019-11" db="EMBL/GenBank/DDBJ databases">
        <authorList>
            <person name="Liu Y."/>
            <person name="Hou J."/>
            <person name="Li T.-Q."/>
            <person name="Guan C.-H."/>
            <person name="Wu X."/>
            <person name="Wu H.-Z."/>
            <person name="Ling F."/>
            <person name="Zhang R."/>
            <person name="Shi X.-G."/>
            <person name="Ren J.-P."/>
            <person name="Chen E.-F."/>
            <person name="Sun J.-M."/>
        </authorList>
    </citation>
    <scope>NUCLEOTIDE SEQUENCE</scope>
    <source>
        <strain evidence="9">Adult_tree_wgs_1</strain>
        <tissue evidence="9">Leaves</tissue>
    </source>
</reference>
<dbReference type="EMBL" id="WJXA01000003">
    <property type="protein sequence ID" value="KAF7147340.1"/>
    <property type="molecule type" value="Genomic_DNA"/>
</dbReference>
<evidence type="ECO:0000256" key="3">
    <source>
        <dbReference type="ARBA" id="ARBA00022723"/>
    </source>
</evidence>
<dbReference type="InterPro" id="IPR005174">
    <property type="entry name" value="KIB1-4_b-propeller"/>
</dbReference>
<dbReference type="SUPFAM" id="SSF50129">
    <property type="entry name" value="GroES-like"/>
    <property type="match status" value="1"/>
</dbReference>
<dbReference type="InterPro" id="IPR036291">
    <property type="entry name" value="NAD(P)-bd_dom_sf"/>
</dbReference>
<accession>A0A834LPF2</accession>
<dbReference type="GO" id="GO:0008270">
    <property type="term" value="F:zinc ion binding"/>
    <property type="evidence" value="ECO:0007669"/>
    <property type="project" value="InterPro"/>
</dbReference>
<dbReference type="PANTHER" id="PTHR43161:SF9">
    <property type="entry name" value="SORBITOL DEHYDROGENASE"/>
    <property type="match status" value="1"/>
</dbReference>
<evidence type="ECO:0000313" key="9">
    <source>
        <dbReference type="EMBL" id="KAF7147340.1"/>
    </source>
</evidence>
<evidence type="ECO:0000256" key="2">
    <source>
        <dbReference type="ARBA" id="ARBA00008072"/>
    </source>
</evidence>
<evidence type="ECO:0000256" key="1">
    <source>
        <dbReference type="ARBA" id="ARBA00001947"/>
    </source>
</evidence>
<comment type="similarity">
    <text evidence="2 7">Belongs to the zinc-containing alcohol dehydrogenase family.</text>
</comment>
<dbReference type="PANTHER" id="PTHR43161">
    <property type="entry name" value="SORBITOL DEHYDROGENASE"/>
    <property type="match status" value="1"/>
</dbReference>
<dbReference type="SUPFAM" id="SSF51735">
    <property type="entry name" value="NAD(P)-binding Rossmann-fold domains"/>
    <property type="match status" value="1"/>
</dbReference>
<dbReference type="InterPro" id="IPR011032">
    <property type="entry name" value="GroES-like_sf"/>
</dbReference>
<dbReference type="GO" id="GO:0016616">
    <property type="term" value="F:oxidoreductase activity, acting on the CH-OH group of donors, NAD or NADP as acceptor"/>
    <property type="evidence" value="ECO:0007669"/>
    <property type="project" value="InterPro"/>
</dbReference>
<comment type="cofactor">
    <cofactor evidence="1 7">
        <name>Zn(2+)</name>
        <dbReference type="ChEBI" id="CHEBI:29105"/>
    </cofactor>
</comment>
<evidence type="ECO:0000256" key="7">
    <source>
        <dbReference type="RuleBase" id="RU361277"/>
    </source>
</evidence>
<dbReference type="Gene3D" id="3.40.50.720">
    <property type="entry name" value="NAD(P)-binding Rossmann-like Domain"/>
    <property type="match status" value="1"/>
</dbReference>
<dbReference type="Proteomes" id="UP000626092">
    <property type="component" value="Unassembled WGS sequence"/>
</dbReference>
<dbReference type="InterPro" id="IPR013149">
    <property type="entry name" value="ADH-like_C"/>
</dbReference>
<keyword evidence="5" id="KW-0560">Oxidoreductase</keyword>